<dbReference type="Proteomes" id="UP001183390">
    <property type="component" value="Unassembled WGS sequence"/>
</dbReference>
<dbReference type="Pfam" id="PF03816">
    <property type="entry name" value="LytR_cpsA_psr"/>
    <property type="match status" value="1"/>
</dbReference>
<evidence type="ECO:0000313" key="6">
    <source>
        <dbReference type="Proteomes" id="UP001183390"/>
    </source>
</evidence>
<feature type="compositionally biased region" description="Acidic residues" evidence="2">
    <location>
        <begin position="435"/>
        <end position="448"/>
    </location>
</feature>
<proteinExistence type="inferred from homology"/>
<accession>A0ABU2M7W6</accession>
<dbReference type="NCBIfam" id="TIGR00350">
    <property type="entry name" value="lytR_cpsA_psr"/>
    <property type="match status" value="1"/>
</dbReference>
<evidence type="ECO:0000259" key="4">
    <source>
        <dbReference type="Pfam" id="PF13399"/>
    </source>
</evidence>
<dbReference type="PANTHER" id="PTHR33392">
    <property type="entry name" value="POLYISOPRENYL-TEICHOIC ACID--PEPTIDOGLYCAN TEICHOIC ACID TRANSFERASE TAGU"/>
    <property type="match status" value="1"/>
</dbReference>
<dbReference type="Pfam" id="PF13399">
    <property type="entry name" value="LytR_C"/>
    <property type="match status" value="1"/>
</dbReference>
<feature type="region of interest" description="Disordered" evidence="2">
    <location>
        <begin position="316"/>
        <end position="342"/>
    </location>
</feature>
<dbReference type="PANTHER" id="PTHR33392:SF6">
    <property type="entry name" value="POLYISOPRENYL-TEICHOIC ACID--PEPTIDOGLYCAN TEICHOIC ACID TRANSFERASE TAGU"/>
    <property type="match status" value="1"/>
</dbReference>
<dbReference type="InterPro" id="IPR050922">
    <property type="entry name" value="LytR/CpsA/Psr_CW_biosynth"/>
</dbReference>
<dbReference type="InterPro" id="IPR027381">
    <property type="entry name" value="LytR/CpsA/Psr_C"/>
</dbReference>
<dbReference type="InterPro" id="IPR004474">
    <property type="entry name" value="LytR_CpsA_psr"/>
</dbReference>
<evidence type="ECO:0000259" key="3">
    <source>
        <dbReference type="Pfam" id="PF03816"/>
    </source>
</evidence>
<reference evidence="6" key="1">
    <citation type="submission" date="2023-07" db="EMBL/GenBank/DDBJ databases">
        <title>30 novel species of actinomycetes from the DSMZ collection.</title>
        <authorList>
            <person name="Nouioui I."/>
        </authorList>
    </citation>
    <scope>NUCLEOTIDE SEQUENCE [LARGE SCALE GENOMIC DNA]</scope>
    <source>
        <strain evidence="6">DSM 44743</strain>
    </source>
</reference>
<evidence type="ECO:0000256" key="1">
    <source>
        <dbReference type="ARBA" id="ARBA00006068"/>
    </source>
</evidence>
<evidence type="ECO:0000313" key="5">
    <source>
        <dbReference type="EMBL" id="MDT0328759.1"/>
    </source>
</evidence>
<sequence length="464" mass="48504">MSPGQWVACGMTGVVIAASLTGYVGYRDALAVQTEQINTDAWGDRPAQVEGIRNILLLATDERAGEDAAFNEVNGIRPDVLILVNIDVDKGGVTMVNLPRDLMVTSPGCDPAEDKPGVAAGTVDQLNHAMFFGGLDCQGKTIEAITHVHLDHMVIVDFAGFQAIVDSIGGVDMCIPEPLQDRNAKLDLPAGQQTLDGTQALALARSRDTTENGSDLDRIKRQQEMIGAILRKVTTGEIMSSPTTLYDFFASVTDSLITDDGFTVDEMGELAIAMRDVDLGRMNMLMVPVDDYVNNRDKVQLREPEASGLFAAIAAGEAASDPEEDEGGEEAGESAEESVSPSEVSVHIVNNEGTPGLAAQVEPLLSGLGFTVTGSGNPTTRAPGQTTVYHAPGEEAKAAALADVLVGGAAIEEAADLSGSVELVMGSDWQGVEQDGADSGDEGSEDDPLAGLGVTSADERVDCG</sequence>
<evidence type="ECO:0000256" key="2">
    <source>
        <dbReference type="SAM" id="MobiDB-lite"/>
    </source>
</evidence>
<feature type="region of interest" description="Disordered" evidence="2">
    <location>
        <begin position="429"/>
        <end position="464"/>
    </location>
</feature>
<dbReference type="EMBL" id="JAVREP010000005">
    <property type="protein sequence ID" value="MDT0328759.1"/>
    <property type="molecule type" value="Genomic_DNA"/>
</dbReference>
<protein>
    <submittedName>
        <fullName evidence="5">LCP family protein</fullName>
    </submittedName>
</protein>
<dbReference type="Gene3D" id="3.30.70.2390">
    <property type="match status" value="1"/>
</dbReference>
<feature type="domain" description="LytR/CpsA/Psr regulator C-terminal" evidence="4">
    <location>
        <begin position="343"/>
        <end position="429"/>
    </location>
</feature>
<dbReference type="Gene3D" id="3.40.630.190">
    <property type="entry name" value="LCP protein"/>
    <property type="match status" value="1"/>
</dbReference>
<comment type="caution">
    <text evidence="5">The sequence shown here is derived from an EMBL/GenBank/DDBJ whole genome shotgun (WGS) entry which is preliminary data.</text>
</comment>
<name>A0ABU2M7W6_9ACTN</name>
<gene>
    <name evidence="5" type="ORF">RM479_10105</name>
</gene>
<organism evidence="5 6">
    <name type="scientific">Nocardiopsis lambiniae</name>
    <dbReference type="NCBI Taxonomy" id="3075539"/>
    <lineage>
        <taxon>Bacteria</taxon>
        <taxon>Bacillati</taxon>
        <taxon>Actinomycetota</taxon>
        <taxon>Actinomycetes</taxon>
        <taxon>Streptosporangiales</taxon>
        <taxon>Nocardiopsidaceae</taxon>
        <taxon>Nocardiopsis</taxon>
    </lineage>
</organism>
<feature type="domain" description="Cell envelope-related transcriptional attenuator" evidence="3">
    <location>
        <begin position="77"/>
        <end position="233"/>
    </location>
</feature>
<keyword evidence="6" id="KW-1185">Reference proteome</keyword>
<dbReference type="RefSeq" id="WP_311511461.1">
    <property type="nucleotide sequence ID" value="NZ_JAVREP010000005.1"/>
</dbReference>
<comment type="similarity">
    <text evidence="1">Belongs to the LytR/CpsA/Psr (LCP) family.</text>
</comment>
<feature type="compositionally biased region" description="Acidic residues" evidence="2">
    <location>
        <begin position="320"/>
        <end position="336"/>
    </location>
</feature>